<evidence type="ECO:0000256" key="6">
    <source>
        <dbReference type="ARBA" id="ARBA00022962"/>
    </source>
</evidence>
<comment type="caution">
    <text evidence="8">The sequence shown here is derived from an EMBL/GenBank/DDBJ whole genome shotgun (WGS) entry which is preliminary data.</text>
</comment>
<dbReference type="AlphaFoldDB" id="A0A822N7I4"/>
<dbReference type="PANTHER" id="PTHR43284:SF1">
    <property type="entry name" value="ASPARAGINE SYNTHETASE"/>
    <property type="match status" value="1"/>
</dbReference>
<keyword evidence="5" id="KW-0067">ATP-binding</keyword>
<reference evidence="9" key="1">
    <citation type="submission" date="2014-06" db="EMBL/GenBank/DDBJ databases">
        <authorList>
            <person name="Le Roux Frederique"/>
        </authorList>
    </citation>
    <scope>NUCLEOTIDE SEQUENCE [LARGE SCALE GENOMIC DNA]</scope>
    <source>
        <strain evidence="9">J5-5</strain>
    </source>
</reference>
<dbReference type="PANTHER" id="PTHR43284">
    <property type="entry name" value="ASPARAGINE SYNTHETASE (GLUTAMINE-HYDROLYZING)"/>
    <property type="match status" value="1"/>
</dbReference>
<evidence type="ECO:0000256" key="2">
    <source>
        <dbReference type="ARBA" id="ARBA00005752"/>
    </source>
</evidence>
<evidence type="ECO:0000313" key="9">
    <source>
        <dbReference type="Proteomes" id="UP000049495"/>
    </source>
</evidence>
<dbReference type="InterPro" id="IPR051786">
    <property type="entry name" value="ASN_synthetase/amidase"/>
</dbReference>
<dbReference type="InterPro" id="IPR006426">
    <property type="entry name" value="Asn_synth_AEB"/>
</dbReference>
<dbReference type="EC" id="6.3.5.4" evidence="3"/>
<dbReference type="NCBIfam" id="TIGR01536">
    <property type="entry name" value="asn_synth_AEB"/>
    <property type="match status" value="1"/>
</dbReference>
<dbReference type="GO" id="GO:0006529">
    <property type="term" value="P:asparagine biosynthetic process"/>
    <property type="evidence" value="ECO:0007669"/>
    <property type="project" value="InterPro"/>
</dbReference>
<dbReference type="InterPro" id="IPR001962">
    <property type="entry name" value="Asn_synthase"/>
</dbReference>
<evidence type="ECO:0000256" key="3">
    <source>
        <dbReference type="ARBA" id="ARBA00012737"/>
    </source>
</evidence>
<dbReference type="Pfam" id="PF00733">
    <property type="entry name" value="Asn_synthase"/>
    <property type="match status" value="1"/>
</dbReference>
<dbReference type="EMBL" id="CCJV01000137">
    <property type="protein sequence ID" value="CDT61793.1"/>
    <property type="molecule type" value="Genomic_DNA"/>
</dbReference>
<dbReference type="PIRSF" id="PIRSF001589">
    <property type="entry name" value="Asn_synthetase_glu-h"/>
    <property type="match status" value="1"/>
</dbReference>
<gene>
    <name evidence="8" type="ORF">VCR5J5_730137</name>
</gene>
<dbReference type="Pfam" id="PF13522">
    <property type="entry name" value="GATase_6"/>
    <property type="match status" value="1"/>
</dbReference>
<dbReference type="SUPFAM" id="SSF52402">
    <property type="entry name" value="Adenine nucleotide alpha hydrolases-like"/>
    <property type="match status" value="1"/>
</dbReference>
<evidence type="ECO:0000256" key="7">
    <source>
        <dbReference type="ARBA" id="ARBA00048741"/>
    </source>
</evidence>
<comment type="similarity">
    <text evidence="2">Belongs to the asparagine synthetase family.</text>
</comment>
<dbReference type="RefSeq" id="WP_055320053.1">
    <property type="nucleotide sequence ID" value="NZ_CAWQCV010000130.1"/>
</dbReference>
<dbReference type="CDD" id="cd01991">
    <property type="entry name" value="Asn_synthase_B_C"/>
    <property type="match status" value="1"/>
</dbReference>
<proteinExistence type="inferred from homology"/>
<comment type="catalytic activity">
    <reaction evidence="7">
        <text>L-aspartate + L-glutamine + ATP + H2O = L-asparagine + L-glutamate + AMP + diphosphate + H(+)</text>
        <dbReference type="Rhea" id="RHEA:12228"/>
        <dbReference type="ChEBI" id="CHEBI:15377"/>
        <dbReference type="ChEBI" id="CHEBI:15378"/>
        <dbReference type="ChEBI" id="CHEBI:29985"/>
        <dbReference type="ChEBI" id="CHEBI:29991"/>
        <dbReference type="ChEBI" id="CHEBI:30616"/>
        <dbReference type="ChEBI" id="CHEBI:33019"/>
        <dbReference type="ChEBI" id="CHEBI:58048"/>
        <dbReference type="ChEBI" id="CHEBI:58359"/>
        <dbReference type="ChEBI" id="CHEBI:456215"/>
        <dbReference type="EC" id="6.3.5.4"/>
    </reaction>
</comment>
<organism evidence="8 9">
    <name type="scientific">Vibrio crassostreae</name>
    <dbReference type="NCBI Taxonomy" id="246167"/>
    <lineage>
        <taxon>Bacteria</taxon>
        <taxon>Pseudomonadati</taxon>
        <taxon>Pseudomonadota</taxon>
        <taxon>Gammaproteobacteria</taxon>
        <taxon>Vibrionales</taxon>
        <taxon>Vibrionaceae</taxon>
        <taxon>Vibrio</taxon>
    </lineage>
</organism>
<dbReference type="InterPro" id="IPR017932">
    <property type="entry name" value="GATase_2_dom"/>
</dbReference>
<dbReference type="Proteomes" id="UP000049495">
    <property type="component" value="Unassembled WGS sequence"/>
</dbReference>
<evidence type="ECO:0000313" key="8">
    <source>
        <dbReference type="EMBL" id="CDT61793.1"/>
    </source>
</evidence>
<dbReference type="GO" id="GO:0004066">
    <property type="term" value="F:asparagine synthase (glutamine-hydrolyzing) activity"/>
    <property type="evidence" value="ECO:0007669"/>
    <property type="project" value="UniProtKB-EC"/>
</dbReference>
<keyword evidence="6" id="KW-0315">Glutamine amidotransferase</keyword>
<keyword evidence="8" id="KW-0436">Ligase</keyword>
<name>A0A822N7I4_9VIBR</name>
<dbReference type="GO" id="GO:0005829">
    <property type="term" value="C:cytosol"/>
    <property type="evidence" value="ECO:0007669"/>
    <property type="project" value="TreeGrafter"/>
</dbReference>
<dbReference type="PROSITE" id="PS51278">
    <property type="entry name" value="GATASE_TYPE_2"/>
    <property type="match status" value="1"/>
</dbReference>
<dbReference type="CDD" id="cd00712">
    <property type="entry name" value="AsnB"/>
    <property type="match status" value="1"/>
</dbReference>
<dbReference type="Gene3D" id="3.60.20.10">
    <property type="entry name" value="Glutamine Phosphoribosylpyrophosphate, subunit 1, domain 1"/>
    <property type="match status" value="1"/>
</dbReference>
<dbReference type="InterPro" id="IPR033738">
    <property type="entry name" value="AsnB_N"/>
</dbReference>
<evidence type="ECO:0000256" key="5">
    <source>
        <dbReference type="ARBA" id="ARBA00022840"/>
    </source>
</evidence>
<dbReference type="Gene3D" id="3.40.50.620">
    <property type="entry name" value="HUPs"/>
    <property type="match status" value="1"/>
</dbReference>
<dbReference type="InterPro" id="IPR029055">
    <property type="entry name" value="Ntn_hydrolases_N"/>
</dbReference>
<sequence length="626" mass="71050">MCGILGIYGEHTISEEGFLHALKLQYNRGPDNITAIPLNDSFLGHARLSIQDLSALANQPMFSLDGRYSLIFNGEIYNYDLLKTRLHNPNEVATQSDTEVLLRYLIEFGVEATLSHAHGMFAFAFCDHIKGEVFVCRDPFGEKPLYYCLNNSNITVSSSLYSLVDLYGTCDINTSALSTYLHYGYTKGSDSILDNYKKIEPGKFLHYSINEQRVLSIHNYKNTPIRAVDSCNISHTIKESVNSCLKSDVPVGIFLSGGIDSSLIASYVSEVDRTIEAFTIGFENKGYDESQVAEEVARFLGLKINKLILSKEDLYSALNETTTIFDEPFADASYLALYKLSQYAKGKVTVCLSGDGGDELYTGYNRHVLAGKIYKKLKPVPRFIRCSASTLLCCNGVVRNKLLPLFYKRLYGKELPTAFFEKVDKLSEVITFQDKNDLLFKILSGRDYSKALDIPEPFKPDVQDLSPRTLSTYDRHSYLHENVLVKVDRTTMACSMEARAPLLNSNVFKFALSDKDEEHISNGEQKVALRNLVRGILPNDILNMPKSGFSVPYQELLDTKMRSDFDKYIESLTGLDFFDKNIFNRLNSFIELYYKGSFKDYKLIWNIFFLYRWLHNVKLQSQNSTS</sequence>
<evidence type="ECO:0000256" key="4">
    <source>
        <dbReference type="ARBA" id="ARBA00022741"/>
    </source>
</evidence>
<dbReference type="SUPFAM" id="SSF56235">
    <property type="entry name" value="N-terminal nucleophile aminohydrolases (Ntn hydrolases)"/>
    <property type="match status" value="1"/>
</dbReference>
<comment type="pathway">
    <text evidence="1">Amino-acid biosynthesis; L-asparagine biosynthesis; L-asparagine from L-aspartate (L-Gln route): step 1/1.</text>
</comment>
<dbReference type="InterPro" id="IPR014729">
    <property type="entry name" value="Rossmann-like_a/b/a_fold"/>
</dbReference>
<protein>
    <recommendedName>
        <fullName evidence="3">asparagine synthase (glutamine-hydrolyzing)</fullName>
        <ecNumber evidence="3">6.3.5.4</ecNumber>
    </recommendedName>
</protein>
<keyword evidence="4" id="KW-0547">Nucleotide-binding</keyword>
<dbReference type="GO" id="GO:0005524">
    <property type="term" value="F:ATP binding"/>
    <property type="evidence" value="ECO:0007669"/>
    <property type="project" value="UniProtKB-KW"/>
</dbReference>
<accession>A0A822N7I4</accession>
<evidence type="ECO:0000256" key="1">
    <source>
        <dbReference type="ARBA" id="ARBA00005187"/>
    </source>
</evidence>